<evidence type="ECO:0000313" key="3">
    <source>
        <dbReference type="WBParaSite" id="SBAD_0000276401-mRNA-1"/>
    </source>
</evidence>
<sequence length="161" mass="18069">MVFCSSNCYTQFALNTKTRVTAIELKEMDKKYQNEECNGEELELFNALHLPSSNDNNNSQFSRGSLHPEAAPVSTSTPAIISSSAIDDVKFEAIMRCIVRVAAGCTRPYSSGMREKVFHARDLPKLLANETAKETEQAIVTKVCDRTAFYKFTWYSCSWSS</sequence>
<reference evidence="1 2" key="2">
    <citation type="submission" date="2018-11" db="EMBL/GenBank/DDBJ databases">
        <authorList>
            <consortium name="Pathogen Informatics"/>
        </authorList>
    </citation>
    <scope>NUCLEOTIDE SEQUENCE [LARGE SCALE GENOMIC DNA]</scope>
</reference>
<dbReference type="WBParaSite" id="SBAD_0000276401-mRNA-1">
    <property type="protein sequence ID" value="SBAD_0000276401-mRNA-1"/>
    <property type="gene ID" value="SBAD_0000276401"/>
</dbReference>
<organism evidence="3">
    <name type="scientific">Soboliphyme baturini</name>
    <dbReference type="NCBI Taxonomy" id="241478"/>
    <lineage>
        <taxon>Eukaryota</taxon>
        <taxon>Metazoa</taxon>
        <taxon>Ecdysozoa</taxon>
        <taxon>Nematoda</taxon>
        <taxon>Enoplea</taxon>
        <taxon>Dorylaimia</taxon>
        <taxon>Dioctophymatida</taxon>
        <taxon>Dioctophymatoidea</taxon>
        <taxon>Soboliphymatidae</taxon>
        <taxon>Soboliphyme</taxon>
    </lineage>
</organism>
<reference evidence="3" key="1">
    <citation type="submission" date="2016-06" db="UniProtKB">
        <authorList>
            <consortium name="WormBaseParasite"/>
        </authorList>
    </citation>
    <scope>IDENTIFICATION</scope>
</reference>
<protein>
    <submittedName>
        <fullName evidence="3">FLZ-type domain-containing protein</fullName>
    </submittedName>
</protein>
<proteinExistence type="predicted"/>
<dbReference type="EMBL" id="UZAM01007326">
    <property type="protein sequence ID" value="VDO98382.1"/>
    <property type="molecule type" value="Genomic_DNA"/>
</dbReference>
<gene>
    <name evidence="1" type="ORF">SBAD_LOCUS2634</name>
</gene>
<accession>A0A183IG90</accession>
<dbReference type="Proteomes" id="UP000270296">
    <property type="component" value="Unassembled WGS sequence"/>
</dbReference>
<dbReference type="AlphaFoldDB" id="A0A183IG90"/>
<evidence type="ECO:0000313" key="2">
    <source>
        <dbReference type="Proteomes" id="UP000270296"/>
    </source>
</evidence>
<keyword evidence="2" id="KW-1185">Reference proteome</keyword>
<evidence type="ECO:0000313" key="1">
    <source>
        <dbReference type="EMBL" id="VDO98382.1"/>
    </source>
</evidence>
<name>A0A183IG90_9BILA</name>